<dbReference type="InterPro" id="IPR002547">
    <property type="entry name" value="tRNA-bd_dom"/>
</dbReference>
<dbReference type="Gene3D" id="2.40.50.140">
    <property type="entry name" value="Nucleic acid-binding proteins"/>
    <property type="match status" value="1"/>
</dbReference>
<evidence type="ECO:0000259" key="4">
    <source>
        <dbReference type="PROSITE" id="PS50886"/>
    </source>
</evidence>
<dbReference type="GO" id="GO:0000049">
    <property type="term" value="F:tRNA binding"/>
    <property type="evidence" value="ECO:0007669"/>
    <property type="project" value="UniProtKB-UniRule"/>
</dbReference>
<name>A0A2H4VQQ4_9EURY</name>
<dbReference type="AlphaFoldDB" id="A0A2H4VQQ4"/>
<dbReference type="EMBL" id="CP017768">
    <property type="protein sequence ID" value="AUB60434.1"/>
    <property type="molecule type" value="Genomic_DNA"/>
</dbReference>
<gene>
    <name evidence="5" type="ORF">BK009_06905</name>
    <name evidence="6" type="ORF">HG719_01170</name>
</gene>
<keyword evidence="2 3" id="KW-0694">RNA-binding</keyword>
<dbReference type="RefSeq" id="WP_100907012.1">
    <property type="nucleotide sequence ID" value="NZ_CP017768.1"/>
</dbReference>
<dbReference type="Proteomes" id="UP000232631">
    <property type="component" value="Chromosome"/>
</dbReference>
<dbReference type="Pfam" id="PF18489">
    <property type="entry name" value="Alpha_Helical"/>
    <property type="match status" value="1"/>
</dbReference>
<dbReference type="CDD" id="cd02153">
    <property type="entry name" value="tRNA_bindingDomain"/>
    <property type="match status" value="1"/>
</dbReference>
<dbReference type="SUPFAM" id="SSF50249">
    <property type="entry name" value="Nucleic acid-binding proteins"/>
    <property type="match status" value="1"/>
</dbReference>
<keyword evidence="1 3" id="KW-0820">tRNA-binding</keyword>
<sequence length="240" mass="26730">MWDTSNDYRLLVAEKSVELFMRSVEGANLKGKWNKKQALQAARKMTSEIQTLYYSYLEPAAMIETPQISLLEDQGMEIVEALGGESWNLQFMELANREEKPKLEEALAKIKFFLNTISGLKDRISLGEIKDPVMGVDIKKGEILSVSKHPEADQLLVCNVNLHERAITVVTNDLDVKEKNQVAVALLPPEVFMGITSEGMFLGAGEGILKDVKGDLGKLPQGIPLEALNEARNLVENFLQ</sequence>
<keyword evidence="7" id="KW-1185">Reference proteome</keyword>
<dbReference type="Gene3D" id="1.20.1440.150">
    <property type="match status" value="1"/>
</dbReference>
<dbReference type="KEGG" id="msub:BK009_06905"/>
<dbReference type="InterPro" id="IPR012340">
    <property type="entry name" value="NA-bd_OB-fold"/>
</dbReference>
<evidence type="ECO:0000256" key="3">
    <source>
        <dbReference type="PROSITE-ProRule" id="PRU00209"/>
    </source>
</evidence>
<evidence type="ECO:0000256" key="2">
    <source>
        <dbReference type="ARBA" id="ARBA00022884"/>
    </source>
</evidence>
<organism evidence="5 7">
    <name type="scientific">Methanobacterium subterraneum</name>
    <dbReference type="NCBI Taxonomy" id="59277"/>
    <lineage>
        <taxon>Archaea</taxon>
        <taxon>Methanobacteriati</taxon>
        <taxon>Methanobacteriota</taxon>
        <taxon>Methanomada group</taxon>
        <taxon>Methanobacteria</taxon>
        <taxon>Methanobacteriales</taxon>
        <taxon>Methanobacteriaceae</taxon>
        <taxon>Methanobacterium</taxon>
    </lineage>
</organism>
<evidence type="ECO:0000313" key="7">
    <source>
        <dbReference type="Proteomes" id="UP000232631"/>
    </source>
</evidence>
<dbReference type="Pfam" id="PF01588">
    <property type="entry name" value="tRNA_bind"/>
    <property type="match status" value="1"/>
</dbReference>
<evidence type="ECO:0000313" key="8">
    <source>
        <dbReference type="Proteomes" id="UP000591058"/>
    </source>
</evidence>
<dbReference type="Proteomes" id="UP000591058">
    <property type="component" value="Unassembled WGS sequence"/>
</dbReference>
<feature type="domain" description="TRNA-binding" evidence="4">
    <location>
        <begin position="132"/>
        <end position="232"/>
    </location>
</feature>
<dbReference type="PROSITE" id="PS50886">
    <property type="entry name" value="TRBD"/>
    <property type="match status" value="1"/>
</dbReference>
<dbReference type="GeneID" id="35122866"/>
<dbReference type="InterPro" id="IPR041169">
    <property type="entry name" value="Alpha_helical"/>
</dbReference>
<accession>A0A2H4VQQ4</accession>
<reference evidence="5 7" key="1">
    <citation type="submission" date="2016-10" db="EMBL/GenBank/DDBJ databases">
        <title>Comparative genomics between deep and shallow subseafloor isolates.</title>
        <authorList>
            <person name="Ishii S."/>
            <person name="Miller J.R."/>
            <person name="Sutton G."/>
            <person name="Suzuki S."/>
            <person name="Methe B."/>
            <person name="Inagaki F."/>
            <person name="Imachi H."/>
        </authorList>
    </citation>
    <scope>NUCLEOTIDE SEQUENCE [LARGE SCALE GENOMIC DNA]</scope>
    <source>
        <strain evidence="5 7">A8p</strain>
    </source>
</reference>
<dbReference type="EMBL" id="JABBYL010000004">
    <property type="protein sequence ID" value="NMO08444.1"/>
    <property type="molecule type" value="Genomic_DNA"/>
</dbReference>
<evidence type="ECO:0000313" key="5">
    <source>
        <dbReference type="EMBL" id="AUB60434.1"/>
    </source>
</evidence>
<evidence type="ECO:0000256" key="1">
    <source>
        <dbReference type="ARBA" id="ARBA00022555"/>
    </source>
</evidence>
<evidence type="ECO:0000313" key="6">
    <source>
        <dbReference type="EMBL" id="NMO08444.1"/>
    </source>
</evidence>
<proteinExistence type="predicted"/>
<protein>
    <submittedName>
        <fullName evidence="5">tRNA-binding protein</fullName>
    </submittedName>
</protein>
<reference evidence="6 8" key="2">
    <citation type="submission" date="2020-04" db="EMBL/GenBank/DDBJ databases">
        <title>Draft genome of Methanobacterium subterraneum isolated from animal feces.</title>
        <authorList>
            <person name="Ouboter H.T."/>
            <person name="Berger S."/>
            <person name="Gungor E."/>
            <person name="Jetten M.S.M."/>
            <person name="Welte C.U."/>
        </authorList>
    </citation>
    <scope>NUCLEOTIDE SEQUENCE [LARGE SCALE GENOMIC DNA]</scope>
    <source>
        <strain evidence="6">HO_2020</strain>
    </source>
</reference>